<dbReference type="EMBL" id="HACA01001720">
    <property type="protein sequence ID" value="CDW19081.1"/>
    <property type="molecule type" value="Transcribed_RNA"/>
</dbReference>
<protein>
    <submittedName>
        <fullName evidence="1">Uncharacterized protein</fullName>
    </submittedName>
</protein>
<organism evidence="1">
    <name type="scientific">Lepeophtheirus salmonis</name>
    <name type="common">Salmon louse</name>
    <name type="synonym">Caligus salmonis</name>
    <dbReference type="NCBI Taxonomy" id="72036"/>
    <lineage>
        <taxon>Eukaryota</taxon>
        <taxon>Metazoa</taxon>
        <taxon>Ecdysozoa</taxon>
        <taxon>Arthropoda</taxon>
        <taxon>Crustacea</taxon>
        <taxon>Multicrustacea</taxon>
        <taxon>Hexanauplia</taxon>
        <taxon>Copepoda</taxon>
        <taxon>Siphonostomatoida</taxon>
        <taxon>Caligidae</taxon>
        <taxon>Lepeophtheirus</taxon>
    </lineage>
</organism>
<accession>A0A0K2T0R6</accession>
<name>A0A0K2T0R6_LEPSM</name>
<sequence>MFPPGLEPGTFRVLGERDNHYTTETDIKQSQKKQYFVYNLLY</sequence>
<reference evidence="1" key="1">
    <citation type="submission" date="2014-05" db="EMBL/GenBank/DDBJ databases">
        <authorList>
            <person name="Chronopoulou M."/>
        </authorList>
    </citation>
    <scope>NUCLEOTIDE SEQUENCE</scope>
    <source>
        <tissue evidence="1">Whole organism</tissue>
    </source>
</reference>
<evidence type="ECO:0000313" key="1">
    <source>
        <dbReference type="EMBL" id="CDW19081.1"/>
    </source>
</evidence>
<dbReference type="AlphaFoldDB" id="A0A0K2T0R6"/>
<proteinExistence type="predicted"/>